<proteinExistence type="predicted"/>
<name>A0A3L7YXD9_9BACE</name>
<gene>
    <name evidence="3" type="ORF">D7Y07_18555</name>
</gene>
<comment type="caution">
    <text evidence="3">The sequence shown here is derived from an EMBL/GenBank/DDBJ whole genome shotgun (WGS) entry which is preliminary data.</text>
</comment>
<accession>A0A3L7YXD9</accession>
<sequence length="281" mass="31363">MGCSGDSDSFQEEKPEGEKKEVVDPNFHIYLCFGQSNMGGAGEIEIEDRTVDERFQVMSACDSDPVSLHRQPGSWYKAVPPLCSGDSKLSMIDYFGRTLVKKYFDIKVGVIVVAIGGARLDAFDKQGFREYYRQTDSWQKEQMDNYGGSPYARLVKMGQKAQQSGVIKGILFHQGESGGKTDNWPKEVEKIYNDLLVDLNLKSESVPLLVGELLYQDQGGICWGMNDIIATLPNVIENAHVISAEGCTGQDNFHFTSVGYRKLGIRYGEKMIELNNKNLSN</sequence>
<reference evidence="3 4" key="1">
    <citation type="submission" date="2018-09" db="EMBL/GenBank/DDBJ databases">
        <title>Murine metabolic-syndrome-specific gut microbial biobank.</title>
        <authorList>
            <person name="Liu C."/>
        </authorList>
    </citation>
    <scope>NUCLEOTIDE SEQUENCE [LARGE SCALE GENOMIC DNA]</scope>
    <source>
        <strain evidence="3 4">0.1X-D8-26</strain>
    </source>
</reference>
<protein>
    <submittedName>
        <fullName evidence="3">Sialate O-acetylesterase</fullName>
    </submittedName>
</protein>
<dbReference type="Gene3D" id="3.40.50.1110">
    <property type="entry name" value="SGNH hydrolase"/>
    <property type="match status" value="1"/>
</dbReference>
<dbReference type="PANTHER" id="PTHR31988">
    <property type="entry name" value="ESTERASE, PUTATIVE (DUF303)-RELATED"/>
    <property type="match status" value="1"/>
</dbReference>
<dbReference type="AlphaFoldDB" id="A0A3L7YXD9"/>
<organism evidence="3 4">
    <name type="scientific">Bacteroides acidifaciens</name>
    <dbReference type="NCBI Taxonomy" id="85831"/>
    <lineage>
        <taxon>Bacteria</taxon>
        <taxon>Pseudomonadati</taxon>
        <taxon>Bacteroidota</taxon>
        <taxon>Bacteroidia</taxon>
        <taxon>Bacteroidales</taxon>
        <taxon>Bacteroidaceae</taxon>
        <taxon>Bacteroides</taxon>
    </lineage>
</organism>
<dbReference type="PANTHER" id="PTHR31988:SF19">
    <property type="entry name" value="9-O-ACETYL-N-ACETYLNEURAMINIC ACID DEACETYLASE-RELATED"/>
    <property type="match status" value="1"/>
</dbReference>
<evidence type="ECO:0000259" key="2">
    <source>
        <dbReference type="Pfam" id="PF03629"/>
    </source>
</evidence>
<dbReference type="InterPro" id="IPR052940">
    <property type="entry name" value="Carb_Esterase_6"/>
</dbReference>
<keyword evidence="1" id="KW-0378">Hydrolase</keyword>
<dbReference type="InterPro" id="IPR036514">
    <property type="entry name" value="SGNH_hydro_sf"/>
</dbReference>
<dbReference type="EMBL" id="RAZM01000098">
    <property type="protein sequence ID" value="RLT78565.1"/>
    <property type="molecule type" value="Genomic_DNA"/>
</dbReference>
<dbReference type="GO" id="GO:0016788">
    <property type="term" value="F:hydrolase activity, acting on ester bonds"/>
    <property type="evidence" value="ECO:0007669"/>
    <property type="project" value="UniProtKB-ARBA"/>
</dbReference>
<evidence type="ECO:0000256" key="1">
    <source>
        <dbReference type="ARBA" id="ARBA00022801"/>
    </source>
</evidence>
<evidence type="ECO:0000313" key="4">
    <source>
        <dbReference type="Proteomes" id="UP000267159"/>
    </source>
</evidence>
<dbReference type="Proteomes" id="UP000267159">
    <property type="component" value="Unassembled WGS sequence"/>
</dbReference>
<evidence type="ECO:0000313" key="3">
    <source>
        <dbReference type="EMBL" id="RLT78565.1"/>
    </source>
</evidence>
<feature type="domain" description="Sialate O-acetylesterase" evidence="2">
    <location>
        <begin position="27"/>
        <end position="272"/>
    </location>
</feature>
<dbReference type="Pfam" id="PF03629">
    <property type="entry name" value="SASA"/>
    <property type="match status" value="1"/>
</dbReference>
<dbReference type="SUPFAM" id="SSF52266">
    <property type="entry name" value="SGNH hydrolase"/>
    <property type="match status" value="1"/>
</dbReference>
<dbReference type="InterPro" id="IPR005181">
    <property type="entry name" value="SASA"/>
</dbReference>